<accession>A0A0D0FSM6</accession>
<evidence type="ECO:0000313" key="3">
    <source>
        <dbReference type="Proteomes" id="UP000032049"/>
    </source>
</evidence>
<dbReference type="EMBL" id="JXRA01000102">
    <property type="protein sequence ID" value="KIO75419.1"/>
    <property type="molecule type" value="Genomic_DNA"/>
</dbReference>
<reference evidence="2 3" key="1">
    <citation type="submission" date="2015-01" db="EMBL/GenBank/DDBJ databases">
        <title>Draft genome sequence of Pedobacter sp. NL19 isolated from sludge of an effluent treatment pond in an abandoned uranium mine.</title>
        <authorList>
            <person name="Santos T."/>
            <person name="Caetano T."/>
            <person name="Covas C."/>
            <person name="Cruz A."/>
            <person name="Mendo S."/>
        </authorList>
    </citation>
    <scope>NUCLEOTIDE SEQUENCE [LARGE SCALE GENOMIC DNA]</scope>
    <source>
        <strain evidence="2 3">NL19</strain>
    </source>
</reference>
<protein>
    <recommendedName>
        <fullName evidence="1">DUF3347 domain-containing protein</fullName>
    </recommendedName>
</protein>
<name>A0A0D0FSM6_9SPHI</name>
<dbReference type="Pfam" id="PF11827">
    <property type="entry name" value="DUF3347"/>
    <property type="match status" value="1"/>
</dbReference>
<dbReference type="PROSITE" id="PS51257">
    <property type="entry name" value="PROKAR_LIPOPROTEIN"/>
    <property type="match status" value="1"/>
</dbReference>
<proteinExistence type="predicted"/>
<dbReference type="Proteomes" id="UP000032049">
    <property type="component" value="Unassembled WGS sequence"/>
</dbReference>
<sequence>MKKYIGIAVLSTFMACTSSVKKETAVTDSTATADQASAVNDVKLADPKTESIYKSYISLKNSLVAGNATAAHQTALDLATSLKAFEGCENTALIAEKIAGTEDIKVQRKEFTALSSDVIALFKHADIKQGSIYIQHCPMANNGDGGDWLSSEKKISNPYYGKEMLTCGAVLEVIKAKK</sequence>
<dbReference type="AlphaFoldDB" id="A0A0D0FSM6"/>
<gene>
    <name evidence="2" type="ORF">TH53_20820</name>
</gene>
<evidence type="ECO:0000313" key="2">
    <source>
        <dbReference type="EMBL" id="KIO75419.1"/>
    </source>
</evidence>
<evidence type="ECO:0000259" key="1">
    <source>
        <dbReference type="Pfam" id="PF11827"/>
    </source>
</evidence>
<dbReference type="RefSeq" id="WP_041885100.1">
    <property type="nucleotide sequence ID" value="NZ_CP157278.1"/>
</dbReference>
<feature type="domain" description="DUF3347" evidence="1">
    <location>
        <begin position="52"/>
        <end position="129"/>
    </location>
</feature>
<comment type="caution">
    <text evidence="2">The sequence shown here is derived from an EMBL/GenBank/DDBJ whole genome shotgun (WGS) entry which is preliminary data.</text>
</comment>
<dbReference type="InterPro" id="IPR021782">
    <property type="entry name" value="DUF3347"/>
</dbReference>
<keyword evidence="3" id="KW-1185">Reference proteome</keyword>
<organism evidence="2 3">
    <name type="scientific">Pedobacter lusitanus</name>
    <dbReference type="NCBI Taxonomy" id="1503925"/>
    <lineage>
        <taxon>Bacteria</taxon>
        <taxon>Pseudomonadati</taxon>
        <taxon>Bacteroidota</taxon>
        <taxon>Sphingobacteriia</taxon>
        <taxon>Sphingobacteriales</taxon>
        <taxon>Sphingobacteriaceae</taxon>
        <taxon>Pedobacter</taxon>
    </lineage>
</organism>
<dbReference type="STRING" id="1503925.TH53_20820"/>
<dbReference type="OrthoDB" id="5513217at2"/>